<accession>Q75A05</accession>
<reference evidence="1 2" key="1">
    <citation type="journal article" date="2004" name="Science">
        <title>The Ashbya gossypii genome as a tool for mapping the ancient Saccharomyces cerevisiae genome.</title>
        <authorList>
            <person name="Dietrich F.S."/>
            <person name="Voegeli S."/>
            <person name="Brachat S."/>
            <person name="Lerch A."/>
            <person name="Gates K."/>
            <person name="Steiner S."/>
            <person name="Mohr C."/>
            <person name="Pohlmann R."/>
            <person name="Luedi P."/>
            <person name="Choi S."/>
            <person name="Wing R.A."/>
            <person name="Flavier A."/>
            <person name="Gaffney T.D."/>
            <person name="Philippsen P."/>
        </authorList>
    </citation>
    <scope>NUCLEOTIDE SEQUENCE [LARGE SCALE GENOMIC DNA]</scope>
    <source>
        <strain evidence="2">ATCC 10895 / CBS 109.51 / FGSC 9923 / NRRL Y-1056</strain>
    </source>
</reference>
<dbReference type="RefSeq" id="NP_984341.2">
    <property type="nucleotide sequence ID" value="NM_209694.2"/>
</dbReference>
<dbReference type="HOGENOM" id="CLU_1495829_0_0_1"/>
<evidence type="ECO:0000313" key="2">
    <source>
        <dbReference type="Proteomes" id="UP000000591"/>
    </source>
</evidence>
<dbReference type="OrthoDB" id="10497941at2759"/>
<evidence type="ECO:0000313" key="1">
    <source>
        <dbReference type="EMBL" id="AAS52165.2"/>
    </source>
</evidence>
<dbReference type="EMBL" id="AE016817">
    <property type="protein sequence ID" value="AAS52165.2"/>
    <property type="molecule type" value="Genomic_DNA"/>
</dbReference>
<protein>
    <submittedName>
        <fullName evidence="1">ADR245Wp</fullName>
    </submittedName>
</protein>
<gene>
    <name evidence="1" type="ORF">AGOS_ADR245W</name>
</gene>
<reference evidence="2" key="2">
    <citation type="journal article" date="2013" name="G3 (Bethesda)">
        <title>Genomes of Ashbya fungi isolated from insects reveal four mating-type loci, numerous translocations, lack of transposons, and distinct gene duplications.</title>
        <authorList>
            <person name="Dietrich F.S."/>
            <person name="Voegeli S."/>
            <person name="Kuo S."/>
            <person name="Philippsen P."/>
        </authorList>
    </citation>
    <scope>GENOME REANNOTATION</scope>
    <source>
        <strain evidence="2">ATCC 10895 / CBS 109.51 / FGSC 9923 / NRRL Y-1056</strain>
    </source>
</reference>
<keyword evidence="2" id="KW-1185">Reference proteome</keyword>
<sequence length="180" mass="19243">MLMSAPTSGGVPLFNLVKNPMTSSLDGTMPPNESWNAIISKKSGNLPFAKASKILRSALISTPCPSALATNSLRFLWPPSLSGPPTTVDSRWSKLLNSLAPMSAPPTAVWKIRITLAAFSPNCGMFSRRSARSDKLGTAGAAGFSSSPSRLCRTWAGTRTDWYLDGELNTSCRYLKISSS</sequence>
<organism evidence="1 2">
    <name type="scientific">Eremothecium gossypii (strain ATCC 10895 / CBS 109.51 / FGSC 9923 / NRRL Y-1056)</name>
    <name type="common">Yeast</name>
    <name type="synonym">Ashbya gossypii</name>
    <dbReference type="NCBI Taxonomy" id="284811"/>
    <lineage>
        <taxon>Eukaryota</taxon>
        <taxon>Fungi</taxon>
        <taxon>Dikarya</taxon>
        <taxon>Ascomycota</taxon>
        <taxon>Saccharomycotina</taxon>
        <taxon>Saccharomycetes</taxon>
        <taxon>Saccharomycetales</taxon>
        <taxon>Saccharomycetaceae</taxon>
        <taxon>Eremothecium</taxon>
    </lineage>
</organism>
<dbReference type="KEGG" id="ago:AGOS_ADR245W"/>
<dbReference type="Proteomes" id="UP000000591">
    <property type="component" value="Chromosome IV"/>
</dbReference>
<dbReference type="GeneID" id="4620503"/>
<name>Q75A05_EREGS</name>
<dbReference type="AlphaFoldDB" id="Q75A05"/>
<proteinExistence type="predicted"/>
<dbReference type="InParanoid" id="Q75A05"/>